<feature type="region of interest" description="Disordered" evidence="1">
    <location>
        <begin position="1"/>
        <end position="24"/>
    </location>
</feature>
<dbReference type="RefSeq" id="WP_053013457.1">
    <property type="nucleotide sequence ID" value="NZ_CP011371.1"/>
</dbReference>
<dbReference type="OrthoDB" id="6356376at2"/>
<dbReference type="Pfam" id="PF20112">
    <property type="entry name" value="DUF6502"/>
    <property type="match status" value="1"/>
</dbReference>
<reference evidence="2 3" key="1">
    <citation type="submission" date="2015-05" db="EMBL/GenBank/DDBJ databases">
        <authorList>
            <person name="Tang B."/>
            <person name="Yu Y."/>
        </authorList>
    </citation>
    <scope>NUCLEOTIDE SEQUENCE [LARGE SCALE GENOMIC DNA]</scope>
    <source>
        <strain evidence="2 3">DSM 7029</strain>
    </source>
</reference>
<protein>
    <submittedName>
        <fullName evidence="2">Uncharacterized protein</fullName>
    </submittedName>
</protein>
<sequence length="293" mass="32006">MHKSIGTDNAALPPTGPATTVAPSDRHAEVALRASMVLMAPVARWLIRNGVQYGAFATALKSVFLQVAREEIEGSGRKATDSALSVLSGVHRKDVRALTGNAARERRAKPLSLVSQVFTRWVTDVRYREDDGTPKRLPRLGEQGSFEALAREVSSDVHPRTLLDELARLGLVKFDGDVVELLTAAFVPAADYEELAALLGENAADHIAAAVQNLTTPQPRLLEQSVYADGLSVGSVGELGQLARELWGQAFQRMVVEAQSRCDTDREVTESHRMRFGVYYYSEPVRDERGPQG</sequence>
<dbReference type="EMBL" id="CP011371">
    <property type="protein sequence ID" value="AKJ28619.1"/>
    <property type="molecule type" value="Genomic_DNA"/>
</dbReference>
<dbReference type="InterPro" id="IPR045445">
    <property type="entry name" value="DUF6502"/>
</dbReference>
<keyword evidence="3" id="KW-1185">Reference proteome</keyword>
<gene>
    <name evidence="2" type="ORF">AAW51_1928</name>
</gene>
<accession>A0A0G3BGP3</accession>
<dbReference type="Proteomes" id="UP000035352">
    <property type="component" value="Chromosome"/>
</dbReference>
<dbReference type="KEGG" id="pbh:AAW51_1928"/>
<dbReference type="STRING" id="413882.AAW51_1928"/>
<proteinExistence type="predicted"/>
<dbReference type="AlphaFoldDB" id="A0A0G3BGP3"/>
<organism evidence="2 3">
    <name type="scientific">Caldimonas brevitalea</name>
    <dbReference type="NCBI Taxonomy" id="413882"/>
    <lineage>
        <taxon>Bacteria</taxon>
        <taxon>Pseudomonadati</taxon>
        <taxon>Pseudomonadota</taxon>
        <taxon>Betaproteobacteria</taxon>
        <taxon>Burkholderiales</taxon>
        <taxon>Sphaerotilaceae</taxon>
        <taxon>Caldimonas</taxon>
    </lineage>
</organism>
<name>A0A0G3BGP3_9BURK</name>
<evidence type="ECO:0000313" key="3">
    <source>
        <dbReference type="Proteomes" id="UP000035352"/>
    </source>
</evidence>
<evidence type="ECO:0000256" key="1">
    <source>
        <dbReference type="SAM" id="MobiDB-lite"/>
    </source>
</evidence>
<evidence type="ECO:0000313" key="2">
    <source>
        <dbReference type="EMBL" id="AKJ28619.1"/>
    </source>
</evidence>